<dbReference type="GO" id="GO:0015833">
    <property type="term" value="P:peptide transport"/>
    <property type="evidence" value="ECO:0007669"/>
    <property type="project" value="TreeGrafter"/>
</dbReference>
<proteinExistence type="inferred from homology"/>
<evidence type="ECO:0000259" key="5">
    <source>
        <dbReference type="Pfam" id="PF00496"/>
    </source>
</evidence>
<accession>A0A1X3HEI2</accession>
<organism evidence="6 7">
    <name type="scientific">Bradyrhizobium canariense</name>
    <dbReference type="NCBI Taxonomy" id="255045"/>
    <lineage>
        <taxon>Bacteria</taxon>
        <taxon>Pseudomonadati</taxon>
        <taxon>Pseudomonadota</taxon>
        <taxon>Alphaproteobacteria</taxon>
        <taxon>Hyphomicrobiales</taxon>
        <taxon>Nitrobacteraceae</taxon>
        <taxon>Bradyrhizobium</taxon>
    </lineage>
</organism>
<evidence type="ECO:0000313" key="6">
    <source>
        <dbReference type="EMBL" id="OSJ17832.1"/>
    </source>
</evidence>
<dbReference type="CDD" id="cd08513">
    <property type="entry name" value="PBP2_thermophilic_Hb8_like"/>
    <property type="match status" value="1"/>
</dbReference>
<evidence type="ECO:0000256" key="3">
    <source>
        <dbReference type="ARBA" id="ARBA00022448"/>
    </source>
</evidence>
<dbReference type="PANTHER" id="PTHR30290:SF65">
    <property type="entry name" value="MONOACYL PHOSPHATIDYLINOSITOL TETRAMANNOSIDE-BINDING PROTEIN LPQW-RELATED"/>
    <property type="match status" value="1"/>
</dbReference>
<dbReference type="Gene3D" id="3.10.105.10">
    <property type="entry name" value="Dipeptide-binding Protein, Domain 3"/>
    <property type="match status" value="1"/>
</dbReference>
<dbReference type="SUPFAM" id="SSF53850">
    <property type="entry name" value="Periplasmic binding protein-like II"/>
    <property type="match status" value="1"/>
</dbReference>
<evidence type="ECO:0000256" key="2">
    <source>
        <dbReference type="ARBA" id="ARBA00005695"/>
    </source>
</evidence>
<dbReference type="Gene3D" id="3.40.190.10">
    <property type="entry name" value="Periplasmic binding protein-like II"/>
    <property type="match status" value="1"/>
</dbReference>
<dbReference type="AlphaFoldDB" id="A0A1X3HEI2"/>
<reference evidence="6 7" key="1">
    <citation type="submission" date="2017-03" db="EMBL/GenBank/DDBJ databases">
        <title>Whole genome sequences of fourteen strains of Bradyrhizobium canariense and one strain of Bradyrhizobium japonicum isolated from Lupinus (Papilionoideae: Genisteae) species in Algeria.</title>
        <authorList>
            <person name="Crovadore J."/>
            <person name="Chekireb D."/>
            <person name="Brachmann A."/>
            <person name="Chablais R."/>
            <person name="Cochard B."/>
            <person name="Lefort F."/>
        </authorList>
    </citation>
    <scope>NUCLEOTIDE SEQUENCE [LARGE SCALE GENOMIC DNA]</scope>
    <source>
        <strain evidence="6 7">UBMA195</strain>
    </source>
</reference>
<comment type="subcellular location">
    <subcellularLocation>
        <location evidence="1">Periplasm</location>
    </subcellularLocation>
</comment>
<dbReference type="InterPro" id="IPR039424">
    <property type="entry name" value="SBP_5"/>
</dbReference>
<dbReference type="RefSeq" id="WP_085413539.1">
    <property type="nucleotide sequence ID" value="NZ_NAFI01000138.1"/>
</dbReference>
<dbReference type="InterPro" id="IPR000914">
    <property type="entry name" value="SBP_5_dom"/>
</dbReference>
<name>A0A1X3HEI2_9BRAD</name>
<dbReference type="Pfam" id="PF00496">
    <property type="entry name" value="SBP_bac_5"/>
    <property type="match status" value="1"/>
</dbReference>
<evidence type="ECO:0000313" key="7">
    <source>
        <dbReference type="Proteomes" id="UP000193553"/>
    </source>
</evidence>
<keyword evidence="3" id="KW-0813">Transport</keyword>
<dbReference type="InterPro" id="IPR030678">
    <property type="entry name" value="Peptide/Ni-bd"/>
</dbReference>
<dbReference type="GO" id="GO:1904680">
    <property type="term" value="F:peptide transmembrane transporter activity"/>
    <property type="evidence" value="ECO:0007669"/>
    <property type="project" value="TreeGrafter"/>
</dbReference>
<feature type="domain" description="Solute-binding protein family 5" evidence="5">
    <location>
        <begin position="107"/>
        <end position="503"/>
    </location>
</feature>
<dbReference type="PANTHER" id="PTHR30290">
    <property type="entry name" value="PERIPLASMIC BINDING COMPONENT OF ABC TRANSPORTER"/>
    <property type="match status" value="1"/>
</dbReference>
<dbReference type="PROSITE" id="PS51318">
    <property type="entry name" value="TAT"/>
    <property type="match status" value="1"/>
</dbReference>
<dbReference type="GO" id="GO:0030288">
    <property type="term" value="C:outer membrane-bounded periplasmic space"/>
    <property type="evidence" value="ECO:0007669"/>
    <property type="project" value="UniProtKB-ARBA"/>
</dbReference>
<dbReference type="InterPro" id="IPR006311">
    <property type="entry name" value="TAT_signal"/>
</dbReference>
<dbReference type="FunFam" id="3.10.105.10:FF:000006">
    <property type="entry name" value="Peptide ABC transporter substrate-binding protein"/>
    <property type="match status" value="1"/>
</dbReference>
<gene>
    <name evidence="6" type="ORF">BSZ18_03535</name>
</gene>
<sequence>MNENEIRKSITEVQQGTLSRRSFMQTMAAIGIAAPVASQILVWNDVAMADATLPYKPTKAGGGGPLKILLWQAPTLLNPHFALGTKDQIASRVFFEPLAGWDKEGNLVPCLAAEAPSKQNGGLSPDGLSVTWKLKQGVRWHDGKPFTADDVVFTWQYASDLATAAYTTGSYKDITVEKIDDYTVKVLFKAPTPFWADPFVGSVGPILPKHHFGDFVGAKSREAPGNLKPVGTGPYKFVEFKPGDLIRAERNPDYHVKNQPHFDTLEIKGGGDAVSAARAVLQTGEYDYAWNMQVEEEVLKRMEASGKGKLDVTPSGNVEFIILNTTDPWTEVDGERSSPKTKHPTLSDPAVRRAINLLIDRESIQKFIYGRGGVATASFVNAPKQFKSPKLKYEFDVDKANKILDEAGWAKAADGIREKDGKKLKFVFQTSTNAPRQKTQAIIKQACQKAGIEIEIKAVTASVFFSSAVGNPDTYSKFYADMEMYNTTQPQPDPERFLNQCVSWEISNKENKWLGRNVSRWSDPEADKAYKSAQNELDPVKRAALLIKVDETFCEANVFLPLLSRNIVNAGVNNLMVDMSGWDVTTWNLASWYRS</sequence>
<dbReference type="Proteomes" id="UP000193553">
    <property type="component" value="Unassembled WGS sequence"/>
</dbReference>
<dbReference type="GO" id="GO:0043190">
    <property type="term" value="C:ATP-binding cassette (ABC) transporter complex"/>
    <property type="evidence" value="ECO:0007669"/>
    <property type="project" value="InterPro"/>
</dbReference>
<comment type="caution">
    <text evidence="6">The sequence shown here is derived from an EMBL/GenBank/DDBJ whole genome shotgun (WGS) entry which is preliminary data.</text>
</comment>
<evidence type="ECO:0000256" key="1">
    <source>
        <dbReference type="ARBA" id="ARBA00004418"/>
    </source>
</evidence>
<dbReference type="PIRSF" id="PIRSF002741">
    <property type="entry name" value="MppA"/>
    <property type="match status" value="1"/>
</dbReference>
<dbReference type="EMBL" id="NAFI01000138">
    <property type="protein sequence ID" value="OSJ17832.1"/>
    <property type="molecule type" value="Genomic_DNA"/>
</dbReference>
<protein>
    <submittedName>
        <fullName evidence="6">Peptide ABC transporter substrate-binding protein</fullName>
    </submittedName>
</protein>
<dbReference type="FunFam" id="3.40.190.10:FF:000251">
    <property type="entry name" value="Peptide ABC transporter substrate-binding protein"/>
    <property type="match status" value="1"/>
</dbReference>
<keyword evidence="4" id="KW-0732">Signal</keyword>
<evidence type="ECO:0000256" key="4">
    <source>
        <dbReference type="ARBA" id="ARBA00022729"/>
    </source>
</evidence>
<comment type="similarity">
    <text evidence="2">Belongs to the bacterial solute-binding protein 5 family.</text>
</comment>